<dbReference type="EMBL" id="KZ819775">
    <property type="protein sequence ID" value="PWN52468.1"/>
    <property type="molecule type" value="Genomic_DNA"/>
</dbReference>
<dbReference type="Proteomes" id="UP000245626">
    <property type="component" value="Unassembled WGS sequence"/>
</dbReference>
<evidence type="ECO:0000313" key="1">
    <source>
        <dbReference type="EMBL" id="PWN52468.1"/>
    </source>
</evidence>
<protein>
    <submittedName>
        <fullName evidence="1">NudC protein</fullName>
    </submittedName>
</protein>
<keyword evidence="2" id="KW-1185">Reference proteome</keyword>
<name>A0ACD0P2X2_9BASI</name>
<gene>
    <name evidence="1" type="ORF">IE53DRAFT_385080</name>
</gene>
<proteinExistence type="predicted"/>
<sequence>MTPQEYDAMTPEQQKAHDEAERKREKEEQASLPYTWSQQLDSVEITVPVPQGTRGRDLSIEIRKKKIKVSLKGKDPIFEGEMPKEIKEEESTWTIEDSNTIMIHLEKLNKNEWWPHVVTHHPKIDTTKIVPENSKLSDLDGETRAMVEKMMFDNRQKQMGRPTSDQLQQQELMAKLAASNPGLDLSGSKKD</sequence>
<reference evidence="1 2" key="1">
    <citation type="journal article" date="2018" name="Mol. Biol. Evol.">
        <title>Broad Genomic Sampling Reveals a Smut Pathogenic Ancestry of the Fungal Clade Ustilaginomycotina.</title>
        <authorList>
            <person name="Kijpornyongpan T."/>
            <person name="Mondo S.J."/>
            <person name="Barry K."/>
            <person name="Sandor L."/>
            <person name="Lee J."/>
            <person name="Lipzen A."/>
            <person name="Pangilinan J."/>
            <person name="LaButti K."/>
            <person name="Hainaut M."/>
            <person name="Henrissat B."/>
            <person name="Grigoriev I.V."/>
            <person name="Spatafora J.W."/>
            <person name="Aime M.C."/>
        </authorList>
    </citation>
    <scope>NUCLEOTIDE SEQUENCE [LARGE SCALE GENOMIC DNA]</scope>
    <source>
        <strain evidence="1 2">SA 807</strain>
    </source>
</reference>
<evidence type="ECO:0000313" key="2">
    <source>
        <dbReference type="Proteomes" id="UP000245626"/>
    </source>
</evidence>
<accession>A0ACD0P2X2</accession>
<organism evidence="1 2">
    <name type="scientific">Violaceomyces palustris</name>
    <dbReference type="NCBI Taxonomy" id="1673888"/>
    <lineage>
        <taxon>Eukaryota</taxon>
        <taxon>Fungi</taxon>
        <taxon>Dikarya</taxon>
        <taxon>Basidiomycota</taxon>
        <taxon>Ustilaginomycotina</taxon>
        <taxon>Ustilaginomycetes</taxon>
        <taxon>Violaceomycetales</taxon>
        <taxon>Violaceomycetaceae</taxon>
        <taxon>Violaceomyces</taxon>
    </lineage>
</organism>